<protein>
    <submittedName>
        <fullName evidence="2">Uncharacterized protein</fullName>
    </submittedName>
</protein>
<evidence type="ECO:0000313" key="3">
    <source>
        <dbReference type="Proteomes" id="UP000006038"/>
    </source>
</evidence>
<reference evidence="2" key="1">
    <citation type="journal article" date="2013" name="Nat. Commun.">
        <title>Whole-genome sequencing of Oryza brachyantha reveals mechanisms underlying Oryza genome evolution.</title>
        <authorList>
            <person name="Chen J."/>
            <person name="Huang Q."/>
            <person name="Gao D."/>
            <person name="Wang J."/>
            <person name="Lang Y."/>
            <person name="Liu T."/>
            <person name="Li B."/>
            <person name="Bai Z."/>
            <person name="Luis Goicoechea J."/>
            <person name="Liang C."/>
            <person name="Chen C."/>
            <person name="Zhang W."/>
            <person name="Sun S."/>
            <person name="Liao Y."/>
            <person name="Zhang X."/>
            <person name="Yang L."/>
            <person name="Song C."/>
            <person name="Wang M."/>
            <person name="Shi J."/>
            <person name="Liu G."/>
            <person name="Liu J."/>
            <person name="Zhou H."/>
            <person name="Zhou W."/>
            <person name="Yu Q."/>
            <person name="An N."/>
            <person name="Chen Y."/>
            <person name="Cai Q."/>
            <person name="Wang B."/>
            <person name="Liu B."/>
            <person name="Min J."/>
            <person name="Huang Y."/>
            <person name="Wu H."/>
            <person name="Li Z."/>
            <person name="Zhang Y."/>
            <person name="Yin Y."/>
            <person name="Song W."/>
            <person name="Jiang J."/>
            <person name="Jackson S.A."/>
            <person name="Wing R.A."/>
            <person name="Wang J."/>
            <person name="Chen M."/>
        </authorList>
    </citation>
    <scope>NUCLEOTIDE SEQUENCE [LARGE SCALE GENOMIC DNA]</scope>
    <source>
        <strain evidence="2">cv. IRGC 101232</strain>
    </source>
</reference>
<feature type="compositionally biased region" description="Basic and acidic residues" evidence="1">
    <location>
        <begin position="192"/>
        <end position="201"/>
    </location>
</feature>
<dbReference type="Proteomes" id="UP000006038">
    <property type="component" value="Chromosome 6"/>
</dbReference>
<keyword evidence="3" id="KW-1185">Reference proteome</keyword>
<evidence type="ECO:0000313" key="2">
    <source>
        <dbReference type="EnsemblPlants" id="OB06G10030.1"/>
    </source>
</evidence>
<evidence type="ECO:0000256" key="1">
    <source>
        <dbReference type="SAM" id="MobiDB-lite"/>
    </source>
</evidence>
<dbReference type="HOGENOM" id="CLU_1216396_0_0_1"/>
<sequence>MSMATACFRPNANDPLQDAFHAVCPHRRLPTLMAADCSCRTRSQKGEHGIEGGIDIALCRWPDTLLKLCGHKQQFQTKKELSSYIHGFVKTGWCSLSIVNRDVYIAIDLGLSKPLLQDANRHSFSFFARGGNLLGIVAPLITGLEDGIRQGPELYDEPASKWNRIPGASRFNGPTNLRRNGKNKRKRRKKMTPPERVETNKKKLYRYRPPKGMETDRNKLYGYRNYSS</sequence>
<feature type="compositionally biased region" description="Basic residues" evidence="1">
    <location>
        <begin position="179"/>
        <end position="191"/>
    </location>
</feature>
<reference evidence="2" key="2">
    <citation type="submission" date="2013-04" db="UniProtKB">
        <authorList>
            <consortium name="EnsemblPlants"/>
        </authorList>
    </citation>
    <scope>IDENTIFICATION</scope>
</reference>
<accession>J3MAF9</accession>
<organism evidence="2">
    <name type="scientific">Oryza brachyantha</name>
    <name type="common">malo sina</name>
    <dbReference type="NCBI Taxonomy" id="4533"/>
    <lineage>
        <taxon>Eukaryota</taxon>
        <taxon>Viridiplantae</taxon>
        <taxon>Streptophyta</taxon>
        <taxon>Embryophyta</taxon>
        <taxon>Tracheophyta</taxon>
        <taxon>Spermatophyta</taxon>
        <taxon>Magnoliopsida</taxon>
        <taxon>Liliopsida</taxon>
        <taxon>Poales</taxon>
        <taxon>Poaceae</taxon>
        <taxon>BOP clade</taxon>
        <taxon>Oryzoideae</taxon>
        <taxon>Oryzeae</taxon>
        <taxon>Oryzinae</taxon>
        <taxon>Oryza</taxon>
    </lineage>
</organism>
<feature type="region of interest" description="Disordered" evidence="1">
    <location>
        <begin position="165"/>
        <end position="228"/>
    </location>
</feature>
<dbReference type="AlphaFoldDB" id="J3MAF9"/>
<dbReference type="EnsemblPlants" id="OB06G10030.1">
    <property type="protein sequence ID" value="OB06G10030.1"/>
    <property type="gene ID" value="OB06G10030"/>
</dbReference>
<proteinExistence type="predicted"/>
<dbReference type="Gramene" id="OB06G10030.1">
    <property type="protein sequence ID" value="OB06G10030.1"/>
    <property type="gene ID" value="OB06G10030"/>
</dbReference>
<name>J3MAF9_ORYBR</name>